<dbReference type="Gene3D" id="2.60.200.20">
    <property type="match status" value="1"/>
</dbReference>
<gene>
    <name evidence="2" type="ORF">PCOR1329_LOCUS84515</name>
</gene>
<organism evidence="2 3">
    <name type="scientific">Prorocentrum cordatum</name>
    <dbReference type="NCBI Taxonomy" id="2364126"/>
    <lineage>
        <taxon>Eukaryota</taxon>
        <taxon>Sar</taxon>
        <taxon>Alveolata</taxon>
        <taxon>Dinophyceae</taxon>
        <taxon>Prorocentrales</taxon>
        <taxon>Prorocentraceae</taxon>
        <taxon>Prorocentrum</taxon>
    </lineage>
</organism>
<evidence type="ECO:0000313" key="2">
    <source>
        <dbReference type="EMBL" id="CAK0910300.1"/>
    </source>
</evidence>
<dbReference type="Pfam" id="PF00498">
    <property type="entry name" value="FHA"/>
    <property type="match status" value="1"/>
</dbReference>
<keyword evidence="3" id="KW-1185">Reference proteome</keyword>
<dbReference type="InterPro" id="IPR050923">
    <property type="entry name" value="Cell_Proc_Reg/RNA_Proc"/>
</dbReference>
<evidence type="ECO:0000259" key="1">
    <source>
        <dbReference type="PROSITE" id="PS50006"/>
    </source>
</evidence>
<dbReference type="InterPro" id="IPR000253">
    <property type="entry name" value="FHA_dom"/>
</dbReference>
<dbReference type="SUPFAM" id="SSF49879">
    <property type="entry name" value="SMAD/FHA domain"/>
    <property type="match status" value="1"/>
</dbReference>
<dbReference type="SMART" id="SM00240">
    <property type="entry name" value="FHA"/>
    <property type="match status" value="1"/>
</dbReference>
<sequence length="117" mass="12646">AAPGPKKRLRLSRHPCGCMVHLVQPSGDVVHVPPEGDFVIGRNPKCCNLTLDSEKVPNMVSRRHAVIVSADDAVMAVDCESVNGTFVNGRRVGRETLRQGDTLTVGQPGLCPPEFEF</sequence>
<protein>
    <recommendedName>
        <fullName evidence="1">FHA domain-containing protein</fullName>
    </recommendedName>
</protein>
<feature type="non-terminal residue" evidence="2">
    <location>
        <position position="1"/>
    </location>
</feature>
<comment type="caution">
    <text evidence="2">The sequence shown here is derived from an EMBL/GenBank/DDBJ whole genome shotgun (WGS) entry which is preliminary data.</text>
</comment>
<reference evidence="2" key="1">
    <citation type="submission" date="2023-10" db="EMBL/GenBank/DDBJ databases">
        <authorList>
            <person name="Chen Y."/>
            <person name="Shah S."/>
            <person name="Dougan E. K."/>
            <person name="Thang M."/>
            <person name="Chan C."/>
        </authorList>
    </citation>
    <scope>NUCLEOTIDE SEQUENCE [LARGE SCALE GENOMIC DNA]</scope>
</reference>
<dbReference type="EMBL" id="CAUYUJ010022369">
    <property type="protein sequence ID" value="CAK0910300.1"/>
    <property type="molecule type" value="Genomic_DNA"/>
</dbReference>
<dbReference type="CDD" id="cd00060">
    <property type="entry name" value="FHA"/>
    <property type="match status" value="1"/>
</dbReference>
<dbReference type="Proteomes" id="UP001189429">
    <property type="component" value="Unassembled WGS sequence"/>
</dbReference>
<accession>A0ABN9YCT0</accession>
<feature type="domain" description="FHA" evidence="1">
    <location>
        <begin position="38"/>
        <end position="92"/>
    </location>
</feature>
<dbReference type="InterPro" id="IPR008984">
    <property type="entry name" value="SMAD_FHA_dom_sf"/>
</dbReference>
<evidence type="ECO:0000313" key="3">
    <source>
        <dbReference type="Proteomes" id="UP001189429"/>
    </source>
</evidence>
<dbReference type="PROSITE" id="PS50006">
    <property type="entry name" value="FHA_DOMAIN"/>
    <property type="match status" value="1"/>
</dbReference>
<feature type="non-terminal residue" evidence="2">
    <location>
        <position position="117"/>
    </location>
</feature>
<proteinExistence type="predicted"/>
<dbReference type="PANTHER" id="PTHR23308">
    <property type="entry name" value="NUCLEAR INHIBITOR OF PROTEIN PHOSPHATASE-1"/>
    <property type="match status" value="1"/>
</dbReference>
<name>A0ABN9YCT0_9DINO</name>